<evidence type="ECO:0000313" key="5">
    <source>
        <dbReference type="EMBL" id="TFB32067.1"/>
    </source>
</evidence>
<proteinExistence type="predicted"/>
<evidence type="ECO:0000256" key="2">
    <source>
        <dbReference type="ARBA" id="ARBA00022801"/>
    </source>
</evidence>
<dbReference type="AlphaFoldDB" id="A0A497YHN8"/>
<dbReference type="GO" id="GO:0016787">
    <property type="term" value="F:hydrolase activity"/>
    <property type="evidence" value="ECO:0007669"/>
    <property type="project" value="UniProtKB-KW"/>
</dbReference>
<evidence type="ECO:0000313" key="4">
    <source>
        <dbReference type="EMBL" id="RLJ80829.1"/>
    </source>
</evidence>
<accession>A0A497YHN8</accession>
<dbReference type="PANTHER" id="PTHR43817">
    <property type="entry name" value="GLYCOSYL HYDROLASE"/>
    <property type="match status" value="1"/>
</dbReference>
<dbReference type="GO" id="GO:0003677">
    <property type="term" value="F:DNA binding"/>
    <property type="evidence" value="ECO:0007669"/>
    <property type="project" value="UniProtKB-KW"/>
</dbReference>
<keyword evidence="5" id="KW-0238">DNA-binding</keyword>
<keyword evidence="7" id="KW-1185">Reference proteome</keyword>
<dbReference type="EMBL" id="RCCK01000010">
    <property type="protein sequence ID" value="RLJ80829.1"/>
    <property type="molecule type" value="Genomic_DNA"/>
</dbReference>
<dbReference type="Pfam" id="PF17132">
    <property type="entry name" value="Glyco_hydro_106"/>
    <property type="match status" value="2"/>
</dbReference>
<reference evidence="5 7" key="2">
    <citation type="submission" date="2019-03" db="EMBL/GenBank/DDBJ databases">
        <authorList>
            <person name="He R.-H."/>
        </authorList>
    </citation>
    <scope>NUCLEOTIDE SEQUENCE [LARGE SCALE GENOMIC DNA]</scope>
    <source>
        <strain evidence="5 7">DSM 19624</strain>
    </source>
</reference>
<feature type="signal peptide" evidence="3">
    <location>
        <begin position="1"/>
        <end position="25"/>
    </location>
</feature>
<organism evidence="4 6">
    <name type="scientific">Pedobacter alluvionis</name>
    <dbReference type="NCBI Taxonomy" id="475253"/>
    <lineage>
        <taxon>Bacteria</taxon>
        <taxon>Pseudomonadati</taxon>
        <taxon>Bacteroidota</taxon>
        <taxon>Sphingobacteriia</taxon>
        <taxon>Sphingobacteriales</taxon>
        <taxon>Sphingobacteriaceae</taxon>
        <taxon>Pedobacter</taxon>
    </lineage>
</organism>
<dbReference type="InterPro" id="IPR008979">
    <property type="entry name" value="Galactose-bd-like_sf"/>
</dbReference>
<feature type="chain" id="PRO_5044605941" evidence="3">
    <location>
        <begin position="26"/>
        <end position="1147"/>
    </location>
</feature>
<dbReference type="PANTHER" id="PTHR43817:SF1">
    <property type="entry name" value="HYDROLASE, FAMILY 43, PUTATIVE (AFU_ORTHOLOGUE AFUA_3G01660)-RELATED"/>
    <property type="match status" value="1"/>
</dbReference>
<sequence length="1147" mass="128519">MKLRFSKILVSVLLSSFFLALNADAQQNENAKSWVFWYWVKGAVSRAGITADLEAMKSNGIAGAYLMSIQGPDKTPVYSLPAVQLTQEWWKMVEFAMSEAKRLGLKLGMHVSDGFALAGGPWITPELSMKRVVWSKINISNSNSKITLPQPESKENYYKDIAVYAYPSPVGENLSTTTVIPKITTSNGADATGLIQPQNKKNFGSNEPCYIQYEFAKPFTCRTISIKVSGNNYQAQRLALEVSDDGKNFRSIGRLEAPRHGWQDTDEDVTHSIVPTTAKLFRFIYDKKESEPGSEDLDAAKWKPSLKLVNLELSSEAKINQFEGKNGSVWRVSKRSIDAEIAKNLCVPLNKIINLSDKLNKDGTLNWKAQKGNWTILRIGHTSTGHTNATGGGGKGLECDKFNPEAVKLQFKNWYGEALKHGGPEIAKKVLSVFHVDSWECGSQNWSPVFKAEFLKRRGYDLTPYLPIMTGLPVENVFVSENFLYDVRKTISELVVDQFYKTLAKLAKEKGVTFTAESIAPTMMSDGLMHYKTVDIPMGEFWLNSPTHDKPNDMLDAISGAHIYGKNIIQAEAFTTVRMDWNENPANMKTLQDRNYALGINKLVYHVFTHNPWTGRKPGMTLDGVGLYFQRDQTWWKAGKAWIEYAERTQNLLQQGKPIVDIAVFTGEELPRRSVLPDRLVETLPGIFGVDVVEAEQKRLANIGEPLRQIPSGVTHSANMAGPENWVNPLRGYAYDSFNPDVLNTATVKDGNVVFESGASYKILIIPGNMKMNPNYQYMSYRTVKKLLELIKAGAKVIIGDKPLYQSEIKQVKKTIFDNIVEEIWEGNFESYKNNGRPVYKKDLGLGQVFKAPFYGETFDALGLGRDLEVSDLTDDKAKGNYAKGIGYAHRIDGEKEIYFITNQENRKRELFLTLRRGKKSVQTYDAVSNTWVKPDKLNDTIAGTRLNLTMYANQSIFVVLDTPGVYLPNSQSAEKQLRDAKAKEVKKTDIDISKNWQAKFDTAYAGPSKPVIFNELTDWTLNTDSLVKYYSGTAVYSKSFIFNGNLKGKIWLDLGAFSSIAEVKINGINCGTLWTALHRLEISKAIKNGKNQITIEVTNTWANRLIGDSKLPENKRITKTTAPFRLEGKPLNPAGLLGPVVIQVEE</sequence>
<dbReference type="Proteomes" id="UP000273898">
    <property type="component" value="Unassembled WGS sequence"/>
</dbReference>
<dbReference type="Proteomes" id="UP000297429">
    <property type="component" value="Unassembled WGS sequence"/>
</dbReference>
<dbReference type="EMBL" id="SOPX01000002">
    <property type="protein sequence ID" value="TFB32067.1"/>
    <property type="molecule type" value="Genomic_DNA"/>
</dbReference>
<dbReference type="OrthoDB" id="9761519at2"/>
<name>A0A497YHN8_9SPHI</name>
<comment type="caution">
    <text evidence="4">The sequence shown here is derived from an EMBL/GenBank/DDBJ whole genome shotgun (WGS) entry which is preliminary data.</text>
</comment>
<reference evidence="4 6" key="1">
    <citation type="submission" date="2018-10" db="EMBL/GenBank/DDBJ databases">
        <title>Genomic Encyclopedia of Archaeal and Bacterial Type Strains, Phase II (KMG-II): from individual species to whole genera.</title>
        <authorList>
            <person name="Goeker M."/>
        </authorList>
    </citation>
    <scope>NUCLEOTIDE SEQUENCE [LARGE SCALE GENOMIC DNA]</scope>
    <source>
        <strain evidence="4 6">DSM 19624</strain>
    </source>
</reference>
<dbReference type="Gene3D" id="2.60.120.260">
    <property type="entry name" value="Galactose-binding domain-like"/>
    <property type="match status" value="2"/>
</dbReference>
<evidence type="ECO:0000256" key="1">
    <source>
        <dbReference type="ARBA" id="ARBA00022729"/>
    </source>
</evidence>
<dbReference type="SUPFAM" id="SSF49785">
    <property type="entry name" value="Galactose-binding domain-like"/>
    <property type="match status" value="1"/>
</dbReference>
<evidence type="ECO:0000256" key="3">
    <source>
        <dbReference type="SAM" id="SignalP"/>
    </source>
</evidence>
<evidence type="ECO:0000313" key="7">
    <source>
        <dbReference type="Proteomes" id="UP000297429"/>
    </source>
</evidence>
<gene>
    <name evidence="4" type="ORF">BCL90_1630</name>
    <name evidence="5" type="ORF">E3V97_16035</name>
</gene>
<dbReference type="NCBIfam" id="NF045579">
    <property type="entry name" value="rhamnoside_JR"/>
    <property type="match status" value="1"/>
</dbReference>
<dbReference type="RefSeq" id="WP_121283385.1">
    <property type="nucleotide sequence ID" value="NZ_RCCK01000010.1"/>
</dbReference>
<keyword evidence="1 3" id="KW-0732">Signal</keyword>
<evidence type="ECO:0000313" key="6">
    <source>
        <dbReference type="Proteomes" id="UP000273898"/>
    </source>
</evidence>
<keyword evidence="2" id="KW-0378">Hydrolase</keyword>
<protein>
    <submittedName>
        <fullName evidence="4">Alpha-L-rhamnosidase-like protein</fullName>
    </submittedName>
    <submittedName>
        <fullName evidence="5">DNA-binding protein</fullName>
    </submittedName>
</protein>